<keyword evidence="3" id="KW-0731">Sigma factor</keyword>
<dbReference type="Gene3D" id="1.10.1740.10">
    <property type="match status" value="1"/>
</dbReference>
<dbReference type="CDD" id="cd06171">
    <property type="entry name" value="Sigma70_r4"/>
    <property type="match status" value="1"/>
</dbReference>
<proteinExistence type="inferred from homology"/>
<dbReference type="SUPFAM" id="SSF88659">
    <property type="entry name" value="Sigma3 and sigma4 domains of RNA polymerase sigma factors"/>
    <property type="match status" value="1"/>
</dbReference>
<comment type="similarity">
    <text evidence="1">Belongs to the sigma-70 factor family. ECF subfamily.</text>
</comment>
<evidence type="ECO:0000256" key="2">
    <source>
        <dbReference type="ARBA" id="ARBA00023015"/>
    </source>
</evidence>
<feature type="region of interest" description="Disordered" evidence="5">
    <location>
        <begin position="1"/>
        <end position="28"/>
    </location>
</feature>
<feature type="compositionally biased region" description="Basic and acidic residues" evidence="5">
    <location>
        <begin position="10"/>
        <end position="22"/>
    </location>
</feature>
<reference evidence="8 9" key="1">
    <citation type="submission" date="2021-03" db="EMBL/GenBank/DDBJ databases">
        <title>Genome sequencing of Marinobacter sp. LPB0319.</title>
        <authorList>
            <person name="Kim J."/>
        </authorList>
    </citation>
    <scope>NUCLEOTIDE SEQUENCE [LARGE SCALE GENOMIC DNA]</scope>
    <source>
        <strain evidence="8 9">LPB0319</strain>
    </source>
</reference>
<keyword evidence="9" id="KW-1185">Reference proteome</keyword>
<dbReference type="PANTHER" id="PTHR43133:SF53">
    <property type="entry name" value="ECF RNA POLYMERASE SIGMA-E FACTOR"/>
    <property type="match status" value="1"/>
</dbReference>
<evidence type="ECO:0000256" key="1">
    <source>
        <dbReference type="ARBA" id="ARBA00010641"/>
    </source>
</evidence>
<dbReference type="InterPro" id="IPR014284">
    <property type="entry name" value="RNA_pol_sigma-70_dom"/>
</dbReference>
<gene>
    <name evidence="8" type="ORF">LPB19_04530</name>
</gene>
<evidence type="ECO:0000256" key="5">
    <source>
        <dbReference type="SAM" id="MobiDB-lite"/>
    </source>
</evidence>
<dbReference type="Proteomes" id="UP000663555">
    <property type="component" value="Chromosome"/>
</dbReference>
<dbReference type="InterPro" id="IPR013249">
    <property type="entry name" value="RNA_pol_sigma70_r4_t2"/>
</dbReference>
<evidence type="ECO:0000313" key="8">
    <source>
        <dbReference type="EMBL" id="QSP95684.1"/>
    </source>
</evidence>
<dbReference type="PANTHER" id="PTHR43133">
    <property type="entry name" value="RNA POLYMERASE ECF-TYPE SIGMA FACTO"/>
    <property type="match status" value="1"/>
</dbReference>
<dbReference type="Pfam" id="PF08281">
    <property type="entry name" value="Sigma70_r4_2"/>
    <property type="match status" value="1"/>
</dbReference>
<name>A0ABX7MWD1_9GAMM</name>
<dbReference type="NCBIfam" id="TIGR02937">
    <property type="entry name" value="sigma70-ECF"/>
    <property type="match status" value="1"/>
</dbReference>
<sequence>MVFRPVGGNLRDDSWTNQERKTGSRHVRTPTALDEQSLVDGLKRGDQSAYEQAVSEHTAGMLSVARFYVDPSTAEEIVQDCWVTVIDAIQRFESRSSLKTWLHRIVANRCKNRLRTSNREITTDFGEVLEPELDSRFKPSGRWSTPPKLRFEETADALMENGALSDCLDKHLGALPETQRSALILYEAHQHKSEDVCNILDVSASNLRVLLHRARQKIFLMVETFQETGEC</sequence>
<dbReference type="Gene3D" id="1.10.10.10">
    <property type="entry name" value="Winged helix-like DNA-binding domain superfamily/Winged helix DNA-binding domain"/>
    <property type="match status" value="1"/>
</dbReference>
<evidence type="ECO:0000256" key="3">
    <source>
        <dbReference type="ARBA" id="ARBA00023082"/>
    </source>
</evidence>
<dbReference type="InterPro" id="IPR039425">
    <property type="entry name" value="RNA_pol_sigma-70-like"/>
</dbReference>
<evidence type="ECO:0000256" key="4">
    <source>
        <dbReference type="ARBA" id="ARBA00023163"/>
    </source>
</evidence>
<dbReference type="EMBL" id="CP071247">
    <property type="protein sequence ID" value="QSP95684.1"/>
    <property type="molecule type" value="Genomic_DNA"/>
</dbReference>
<feature type="domain" description="RNA polymerase sigma-70 region 2" evidence="6">
    <location>
        <begin position="62"/>
        <end position="119"/>
    </location>
</feature>
<evidence type="ECO:0000259" key="6">
    <source>
        <dbReference type="Pfam" id="PF04542"/>
    </source>
</evidence>
<keyword evidence="4" id="KW-0804">Transcription</keyword>
<dbReference type="Pfam" id="PF04542">
    <property type="entry name" value="Sigma70_r2"/>
    <property type="match status" value="1"/>
</dbReference>
<dbReference type="InterPro" id="IPR007627">
    <property type="entry name" value="RNA_pol_sigma70_r2"/>
</dbReference>
<accession>A0ABX7MWD1</accession>
<organism evidence="8 9">
    <name type="scientific">Marinobacter salinisoli</name>
    <dbReference type="NCBI Taxonomy" id="2769486"/>
    <lineage>
        <taxon>Bacteria</taxon>
        <taxon>Pseudomonadati</taxon>
        <taxon>Pseudomonadota</taxon>
        <taxon>Gammaproteobacteria</taxon>
        <taxon>Pseudomonadales</taxon>
        <taxon>Marinobacteraceae</taxon>
        <taxon>Marinobacter</taxon>
    </lineage>
</organism>
<dbReference type="SUPFAM" id="SSF88946">
    <property type="entry name" value="Sigma2 domain of RNA polymerase sigma factors"/>
    <property type="match status" value="1"/>
</dbReference>
<dbReference type="InterPro" id="IPR013324">
    <property type="entry name" value="RNA_pol_sigma_r3/r4-like"/>
</dbReference>
<dbReference type="InterPro" id="IPR013325">
    <property type="entry name" value="RNA_pol_sigma_r2"/>
</dbReference>
<evidence type="ECO:0000313" key="9">
    <source>
        <dbReference type="Proteomes" id="UP000663555"/>
    </source>
</evidence>
<feature type="domain" description="RNA polymerase sigma factor 70 region 4 type 2" evidence="7">
    <location>
        <begin position="166"/>
        <end position="218"/>
    </location>
</feature>
<protein>
    <submittedName>
        <fullName evidence="8">RNA polymerase sigma factor</fullName>
    </submittedName>
</protein>
<evidence type="ECO:0000259" key="7">
    <source>
        <dbReference type="Pfam" id="PF08281"/>
    </source>
</evidence>
<dbReference type="InterPro" id="IPR036388">
    <property type="entry name" value="WH-like_DNA-bd_sf"/>
</dbReference>
<keyword evidence="2" id="KW-0805">Transcription regulation</keyword>